<dbReference type="Proteomes" id="UP000639051">
    <property type="component" value="Unassembled WGS sequence"/>
</dbReference>
<accession>A0ABS1K5E8</accession>
<gene>
    <name evidence="2" type="ORF">JJE72_14805</name>
</gene>
<comment type="caution">
    <text evidence="2">The sequence shown here is derived from an EMBL/GenBank/DDBJ whole genome shotgun (WGS) entry which is preliminary data.</text>
</comment>
<evidence type="ECO:0000256" key="1">
    <source>
        <dbReference type="SAM" id="Phobius"/>
    </source>
</evidence>
<dbReference type="RefSeq" id="WP_189694684.1">
    <property type="nucleotide sequence ID" value="NZ_BNCM01000012.1"/>
</dbReference>
<keyword evidence="1" id="KW-0812">Transmembrane</keyword>
<organism evidence="2 3">
    <name type="scientific">Sinomonas cellulolyticus</name>
    <dbReference type="NCBI Taxonomy" id="2801916"/>
    <lineage>
        <taxon>Bacteria</taxon>
        <taxon>Bacillati</taxon>
        <taxon>Actinomycetota</taxon>
        <taxon>Actinomycetes</taxon>
        <taxon>Micrococcales</taxon>
        <taxon>Micrococcaceae</taxon>
        <taxon>Sinomonas</taxon>
    </lineage>
</organism>
<reference evidence="2 3" key="1">
    <citation type="submission" date="2021-01" db="EMBL/GenBank/DDBJ databases">
        <title>Genome public.</title>
        <authorList>
            <person name="Liu C."/>
            <person name="Sun Q."/>
        </authorList>
    </citation>
    <scope>NUCLEOTIDE SEQUENCE [LARGE SCALE GENOMIC DNA]</scope>
    <source>
        <strain evidence="2 3">JC656</strain>
    </source>
</reference>
<feature type="transmembrane region" description="Helical" evidence="1">
    <location>
        <begin position="84"/>
        <end position="108"/>
    </location>
</feature>
<keyword evidence="1" id="KW-1133">Transmembrane helix</keyword>
<dbReference type="EMBL" id="JAERRC010000035">
    <property type="protein sequence ID" value="MBL0706763.1"/>
    <property type="molecule type" value="Genomic_DNA"/>
</dbReference>
<evidence type="ECO:0000313" key="3">
    <source>
        <dbReference type="Proteomes" id="UP000639051"/>
    </source>
</evidence>
<evidence type="ECO:0008006" key="4">
    <source>
        <dbReference type="Google" id="ProtNLM"/>
    </source>
</evidence>
<protein>
    <recommendedName>
        <fullName evidence="4">DUF4157 domain-containing protein</fullName>
    </recommendedName>
</protein>
<sequence length="143" mass="14908">MRAGSRARAVLNTLNLSTLLGLGLAVAARTRLRRGPGGLFVAEGYTPRLPAAGAFTVGNVVLTRGSAAQLLAQPELLAHEARHATQYAACLGLPFLPLYFAAALVSLASRGDPASLNPFERLAGLEDGGYRSLRNRQGEGTAP</sequence>
<proteinExistence type="predicted"/>
<evidence type="ECO:0000313" key="2">
    <source>
        <dbReference type="EMBL" id="MBL0706763.1"/>
    </source>
</evidence>
<keyword evidence="3" id="KW-1185">Reference proteome</keyword>
<name>A0ABS1K5E8_9MICC</name>
<keyword evidence="1" id="KW-0472">Membrane</keyword>